<dbReference type="EMBL" id="LAXI01000012">
    <property type="protein sequence ID" value="KRS16599.1"/>
    <property type="molecule type" value="Genomic_DNA"/>
</dbReference>
<dbReference type="GO" id="GO:0098609">
    <property type="term" value="P:cell-cell adhesion"/>
    <property type="evidence" value="ECO:0007669"/>
    <property type="project" value="TreeGrafter"/>
</dbReference>
<dbReference type="GO" id="GO:0009986">
    <property type="term" value="C:cell surface"/>
    <property type="evidence" value="ECO:0007669"/>
    <property type="project" value="TreeGrafter"/>
</dbReference>
<dbReference type="Proteomes" id="UP000325785">
    <property type="component" value="Chromosome"/>
</dbReference>
<dbReference type="Proteomes" id="UP000051401">
    <property type="component" value="Unassembled WGS sequence"/>
</dbReference>
<dbReference type="RefSeq" id="WP_057817695.1">
    <property type="nucleotide sequence ID" value="NZ_CAXRJZ010000091.1"/>
</dbReference>
<dbReference type="AlphaFoldDB" id="A0A0T5P5T2"/>
<dbReference type="InterPro" id="IPR037221">
    <property type="entry name" value="H-type_lectin_dom_sf"/>
</dbReference>
<keyword evidence="3" id="KW-0430">Lectin</keyword>
<dbReference type="GO" id="GO:0046871">
    <property type="term" value="F:N-acetylgalactosamine binding"/>
    <property type="evidence" value="ECO:0007669"/>
    <property type="project" value="TreeGrafter"/>
</dbReference>
<dbReference type="GO" id="GO:0098636">
    <property type="term" value="C:protein complex involved in cell adhesion"/>
    <property type="evidence" value="ECO:0007669"/>
    <property type="project" value="TreeGrafter"/>
</dbReference>
<protein>
    <submittedName>
        <fullName evidence="2">ATP synthase</fullName>
    </submittedName>
    <submittedName>
        <fullName evidence="3">H-type lectin domain protein</fullName>
    </submittedName>
</protein>
<keyword evidence="4" id="KW-1185">Reference proteome</keyword>
<gene>
    <name evidence="3" type="ORF">RIdsm_04201</name>
    <name evidence="2" type="ORF">XM52_16990</name>
</gene>
<dbReference type="GO" id="GO:0030247">
    <property type="term" value="F:polysaccharide binding"/>
    <property type="evidence" value="ECO:0007669"/>
    <property type="project" value="TreeGrafter"/>
</dbReference>
<dbReference type="OrthoDB" id="7658568at2"/>
<evidence type="ECO:0000313" key="4">
    <source>
        <dbReference type="Proteomes" id="UP000051401"/>
    </source>
</evidence>
<dbReference type="SUPFAM" id="SSF141086">
    <property type="entry name" value="Agglutinin HPA-like"/>
    <property type="match status" value="1"/>
</dbReference>
<dbReference type="PANTHER" id="PTHR46938">
    <property type="entry name" value="DISCOIDIN-1 SUBUNIT A-RELATED-RELATED"/>
    <property type="match status" value="1"/>
</dbReference>
<dbReference type="GO" id="GO:0045335">
    <property type="term" value="C:phagocytic vesicle"/>
    <property type="evidence" value="ECO:0007669"/>
    <property type="project" value="TreeGrafter"/>
</dbReference>
<evidence type="ECO:0000313" key="5">
    <source>
        <dbReference type="Proteomes" id="UP000325785"/>
    </source>
</evidence>
<dbReference type="GO" id="GO:0070492">
    <property type="term" value="F:oligosaccharide binding"/>
    <property type="evidence" value="ECO:0007669"/>
    <property type="project" value="TreeGrafter"/>
</dbReference>
<proteinExistence type="predicted"/>
<feature type="domain" description="H-type lectin" evidence="1">
    <location>
        <begin position="39"/>
        <end position="104"/>
    </location>
</feature>
<dbReference type="InterPro" id="IPR019019">
    <property type="entry name" value="H-type_lectin_domain"/>
</dbReference>
<dbReference type="STRING" id="540747.SAMN04488031_105185"/>
<evidence type="ECO:0000313" key="2">
    <source>
        <dbReference type="EMBL" id="KRS16599.1"/>
    </source>
</evidence>
<sequence length="116" mass="13184">MKEISGRTIGIDEGDNILFSDFEDDGEMWTGTGPRERRKAVQFSRPFRAPPTVFATPSMWDMDSAANVRADVSTDNVTAEGFELVFRTWGDTRVARVRMRWMAIGPVASEDDWDLY</sequence>
<evidence type="ECO:0000313" key="3">
    <source>
        <dbReference type="EMBL" id="QEW28371.1"/>
    </source>
</evidence>
<organism evidence="2 4">
    <name type="scientific">Roseovarius indicus</name>
    <dbReference type="NCBI Taxonomy" id="540747"/>
    <lineage>
        <taxon>Bacteria</taxon>
        <taxon>Pseudomonadati</taxon>
        <taxon>Pseudomonadota</taxon>
        <taxon>Alphaproteobacteria</taxon>
        <taxon>Rhodobacterales</taxon>
        <taxon>Roseobacteraceae</taxon>
        <taxon>Roseovarius</taxon>
    </lineage>
</organism>
<reference evidence="3 5" key="2">
    <citation type="submission" date="2018-08" db="EMBL/GenBank/DDBJ databases">
        <title>Genetic Globetrotter - A new plasmid hitch-hiking vast phylogenetic and geographic distances.</title>
        <authorList>
            <person name="Vollmers J."/>
            <person name="Petersen J."/>
        </authorList>
    </citation>
    <scope>NUCLEOTIDE SEQUENCE [LARGE SCALE GENOMIC DNA]</scope>
    <source>
        <strain evidence="3 5">DSM 26383</strain>
    </source>
</reference>
<evidence type="ECO:0000259" key="1">
    <source>
        <dbReference type="Pfam" id="PF09458"/>
    </source>
</evidence>
<dbReference type="InterPro" id="IPR052487">
    <property type="entry name" value="Galactose-binding_lectin"/>
</dbReference>
<name>A0A0T5P5T2_9RHOB</name>
<accession>A0A0T5P5T2</accession>
<dbReference type="EMBL" id="CP031598">
    <property type="protein sequence ID" value="QEW28371.1"/>
    <property type="molecule type" value="Genomic_DNA"/>
</dbReference>
<dbReference type="KEGG" id="rid:RIdsm_04201"/>
<dbReference type="Gene3D" id="2.60.40.2080">
    <property type="match status" value="1"/>
</dbReference>
<dbReference type="PATRIC" id="fig|540747.5.peg.1131"/>
<reference evidence="2 4" key="1">
    <citation type="submission" date="2015-04" db="EMBL/GenBank/DDBJ databases">
        <title>The draft genome sequence of Roseovarius indicus B108T.</title>
        <authorList>
            <person name="Li G."/>
            <person name="Lai Q."/>
            <person name="Shao Z."/>
            <person name="Yan P."/>
        </authorList>
    </citation>
    <scope>NUCLEOTIDE SEQUENCE [LARGE SCALE GENOMIC DNA]</scope>
    <source>
        <strain evidence="2 4">B108</strain>
    </source>
</reference>
<dbReference type="Pfam" id="PF09458">
    <property type="entry name" value="H_lectin"/>
    <property type="match status" value="1"/>
</dbReference>